<dbReference type="NCBIfam" id="TIGR01930">
    <property type="entry name" value="AcCoA-C-Actrans"/>
    <property type="match status" value="1"/>
</dbReference>
<reference evidence="11 12" key="1">
    <citation type="submission" date="2023-08" db="EMBL/GenBank/DDBJ databases">
        <title>Black Yeasts Isolated from many extreme environments.</title>
        <authorList>
            <person name="Coleine C."/>
            <person name="Stajich J.E."/>
            <person name="Selbmann L."/>
        </authorList>
    </citation>
    <scope>NUCLEOTIDE SEQUENCE [LARGE SCALE GENOMIC DNA]</scope>
    <source>
        <strain evidence="11 12">CCFEE 5935</strain>
    </source>
</reference>
<dbReference type="InterPro" id="IPR020617">
    <property type="entry name" value="Thiolase_C"/>
</dbReference>
<dbReference type="GO" id="GO:0006635">
    <property type="term" value="P:fatty acid beta-oxidation"/>
    <property type="evidence" value="ECO:0007669"/>
    <property type="project" value="TreeGrafter"/>
</dbReference>
<accession>A0AAV9PNK9</accession>
<dbReference type="PANTHER" id="PTHR43853:SF10">
    <property type="entry name" value="ACETYL-COA C-ACETYLTRANSFERASE"/>
    <property type="match status" value="1"/>
</dbReference>
<evidence type="ECO:0000313" key="12">
    <source>
        <dbReference type="Proteomes" id="UP001337655"/>
    </source>
</evidence>
<comment type="similarity">
    <text evidence="3 8">Belongs to the thiolase-like superfamily. Thiolase family.</text>
</comment>
<feature type="domain" description="Thiolase C-terminal" evidence="10">
    <location>
        <begin position="289"/>
        <end position="407"/>
    </location>
</feature>
<evidence type="ECO:0000259" key="9">
    <source>
        <dbReference type="Pfam" id="PF00108"/>
    </source>
</evidence>
<dbReference type="GeneID" id="89921886"/>
<keyword evidence="5 8" id="KW-0012">Acyltransferase</keyword>
<dbReference type="InterPro" id="IPR016039">
    <property type="entry name" value="Thiolase-like"/>
</dbReference>
<organism evidence="11 12">
    <name type="scientific">Saxophila tyrrhenica</name>
    <dbReference type="NCBI Taxonomy" id="1690608"/>
    <lineage>
        <taxon>Eukaryota</taxon>
        <taxon>Fungi</taxon>
        <taxon>Dikarya</taxon>
        <taxon>Ascomycota</taxon>
        <taxon>Pezizomycotina</taxon>
        <taxon>Dothideomycetes</taxon>
        <taxon>Dothideomycetidae</taxon>
        <taxon>Mycosphaerellales</taxon>
        <taxon>Extremaceae</taxon>
        <taxon>Saxophila</taxon>
    </lineage>
</organism>
<dbReference type="CDD" id="cd00751">
    <property type="entry name" value="thiolase"/>
    <property type="match status" value="1"/>
</dbReference>
<evidence type="ECO:0000313" key="11">
    <source>
        <dbReference type="EMBL" id="KAK5175397.1"/>
    </source>
</evidence>
<dbReference type="PIRSF" id="PIRSF000429">
    <property type="entry name" value="Ac-CoA_Ac_transf"/>
    <property type="match status" value="1"/>
</dbReference>
<dbReference type="Pfam" id="PF00108">
    <property type="entry name" value="Thiolase_N"/>
    <property type="match status" value="1"/>
</dbReference>
<feature type="active site" description="Proton acceptor" evidence="7">
    <location>
        <position position="396"/>
    </location>
</feature>
<dbReference type="InterPro" id="IPR020613">
    <property type="entry name" value="Thiolase_CS"/>
</dbReference>
<dbReference type="Proteomes" id="UP001337655">
    <property type="component" value="Unassembled WGS sequence"/>
</dbReference>
<evidence type="ECO:0000256" key="2">
    <source>
        <dbReference type="ARBA" id="ARBA00004872"/>
    </source>
</evidence>
<evidence type="ECO:0000256" key="4">
    <source>
        <dbReference type="ARBA" id="ARBA00022679"/>
    </source>
</evidence>
<dbReference type="GO" id="GO:0010124">
    <property type="term" value="P:phenylacetate catabolic process"/>
    <property type="evidence" value="ECO:0007669"/>
    <property type="project" value="TreeGrafter"/>
</dbReference>
<evidence type="ECO:0000256" key="8">
    <source>
        <dbReference type="RuleBase" id="RU003557"/>
    </source>
</evidence>
<evidence type="ECO:0000256" key="1">
    <source>
        <dbReference type="ARBA" id="ARBA00001958"/>
    </source>
</evidence>
<gene>
    <name evidence="11" type="ORF">LTR77_000536</name>
</gene>
<evidence type="ECO:0000256" key="3">
    <source>
        <dbReference type="ARBA" id="ARBA00010982"/>
    </source>
</evidence>
<keyword evidence="12" id="KW-1185">Reference proteome</keyword>
<protein>
    <submittedName>
        <fullName evidence="11">Uncharacterized protein</fullName>
    </submittedName>
</protein>
<dbReference type="Gene3D" id="3.40.47.10">
    <property type="match status" value="2"/>
</dbReference>
<comment type="caution">
    <text evidence="11">The sequence shown here is derived from an EMBL/GenBank/DDBJ whole genome shotgun (WGS) entry which is preliminary data.</text>
</comment>
<dbReference type="GO" id="GO:0003988">
    <property type="term" value="F:acetyl-CoA C-acyltransferase activity"/>
    <property type="evidence" value="ECO:0007669"/>
    <property type="project" value="UniProtKB-EC"/>
</dbReference>
<comment type="pathway">
    <text evidence="2">Lipid metabolism; fatty acid metabolism.</text>
</comment>
<dbReference type="EMBL" id="JAVRRT010000001">
    <property type="protein sequence ID" value="KAK5175397.1"/>
    <property type="molecule type" value="Genomic_DNA"/>
</dbReference>
<dbReference type="GO" id="GO:0005777">
    <property type="term" value="C:peroxisome"/>
    <property type="evidence" value="ECO:0007669"/>
    <property type="project" value="TreeGrafter"/>
</dbReference>
<dbReference type="PROSITE" id="PS00737">
    <property type="entry name" value="THIOLASE_2"/>
    <property type="match status" value="1"/>
</dbReference>
<name>A0AAV9PNK9_9PEZI</name>
<evidence type="ECO:0000256" key="6">
    <source>
        <dbReference type="ARBA" id="ARBA00047605"/>
    </source>
</evidence>
<dbReference type="SUPFAM" id="SSF53901">
    <property type="entry name" value="Thiolase-like"/>
    <property type="match status" value="2"/>
</dbReference>
<evidence type="ECO:0000256" key="5">
    <source>
        <dbReference type="ARBA" id="ARBA00023315"/>
    </source>
</evidence>
<dbReference type="InterPro" id="IPR050215">
    <property type="entry name" value="Thiolase-like_sf_Thiolase"/>
</dbReference>
<dbReference type="InterPro" id="IPR020616">
    <property type="entry name" value="Thiolase_N"/>
</dbReference>
<feature type="domain" description="Thiolase N-terminal" evidence="9">
    <location>
        <begin position="31"/>
        <end position="280"/>
    </location>
</feature>
<dbReference type="AlphaFoldDB" id="A0AAV9PNK9"/>
<feature type="active site" description="Acyl-thioester intermediate" evidence="7">
    <location>
        <position position="115"/>
    </location>
</feature>
<sequence length="412" mass="44122">MATQRLSSVLSHITPGQKPLDKITQKNPDDVVITLAIRTPLTKGKKGGLKDTPLDGMLFKILEQVIRKANLDPQMVEDVCLGNVSDSKAAYYVRAALLAAGFPNTTSASSVNRFCSSGLKATQDIANQIQTGSIEVGLAIGAEHMSTGGDRLTRPFVDEILNGSQDAADCMMPMGQTSENVGADFNITRESQDRYAAESYQRAEAAQKAGWFDDEIVPITVKMDGKDVTLTKDEGPRWGTTYESLSKIRPAFPDYGDRSTGGNSSQVTDGAAAVLLMKRSKALELGQPILAKYVGATVAGLAPRIMGIGPSLAVPKLLGKYNLSLDDIDVIELNEAFASMAVYCRDTLKIDWSKMNIRGGAIALGHPLGATGARQIVTGLSECRRRKQKILLTTMCIGTGMGMAGLFVNEQV</sequence>
<dbReference type="PANTHER" id="PTHR43853">
    <property type="entry name" value="3-KETOACYL-COA THIOLASE, PEROXISOMAL"/>
    <property type="match status" value="1"/>
</dbReference>
<comment type="cofactor">
    <cofactor evidence="1">
        <name>K(+)</name>
        <dbReference type="ChEBI" id="CHEBI:29103"/>
    </cofactor>
</comment>
<evidence type="ECO:0000259" key="10">
    <source>
        <dbReference type="Pfam" id="PF02803"/>
    </source>
</evidence>
<feature type="active site" description="Proton acceptor" evidence="7">
    <location>
        <position position="366"/>
    </location>
</feature>
<evidence type="ECO:0000256" key="7">
    <source>
        <dbReference type="PIRSR" id="PIRSR000429-1"/>
    </source>
</evidence>
<dbReference type="Pfam" id="PF02803">
    <property type="entry name" value="Thiolase_C"/>
    <property type="match status" value="1"/>
</dbReference>
<keyword evidence="4 8" id="KW-0808">Transferase</keyword>
<dbReference type="InterPro" id="IPR002155">
    <property type="entry name" value="Thiolase"/>
</dbReference>
<proteinExistence type="inferred from homology"/>
<dbReference type="RefSeq" id="XP_064664035.1">
    <property type="nucleotide sequence ID" value="XM_064797801.1"/>
</dbReference>
<comment type="catalytic activity">
    <reaction evidence="6">
        <text>an acyl-CoA + acetyl-CoA = a 3-oxoacyl-CoA + CoA</text>
        <dbReference type="Rhea" id="RHEA:21564"/>
        <dbReference type="ChEBI" id="CHEBI:57287"/>
        <dbReference type="ChEBI" id="CHEBI:57288"/>
        <dbReference type="ChEBI" id="CHEBI:58342"/>
        <dbReference type="ChEBI" id="CHEBI:90726"/>
        <dbReference type="EC" id="2.3.1.16"/>
    </reaction>
</comment>